<dbReference type="InterPro" id="IPR019627">
    <property type="entry name" value="YAcAr"/>
</dbReference>
<protein>
    <submittedName>
        <fullName evidence="2">SLOG family protein</fullName>
    </submittedName>
</protein>
<reference evidence="3" key="1">
    <citation type="journal article" date="2019" name="Int. J. Syst. Evol. Microbiol.">
        <title>The Global Catalogue of Microorganisms (GCM) 10K type strain sequencing project: providing services to taxonomists for standard genome sequencing and annotation.</title>
        <authorList>
            <consortium name="The Broad Institute Genomics Platform"/>
            <consortium name="The Broad Institute Genome Sequencing Center for Infectious Disease"/>
            <person name="Wu L."/>
            <person name="Ma J."/>
        </authorList>
    </citation>
    <scope>NUCLEOTIDE SEQUENCE [LARGE SCALE GENOMIC DNA]</scope>
    <source>
        <strain evidence="3">CCM 7043</strain>
    </source>
</reference>
<name>A0ABW4UZX3_9MICO</name>
<dbReference type="Pfam" id="PF10686">
    <property type="entry name" value="YAcAr"/>
    <property type="match status" value="1"/>
</dbReference>
<evidence type="ECO:0000259" key="1">
    <source>
        <dbReference type="Pfam" id="PF10686"/>
    </source>
</evidence>
<organism evidence="2 3">
    <name type="scientific">Promicromonospora aerolata</name>
    <dbReference type="NCBI Taxonomy" id="195749"/>
    <lineage>
        <taxon>Bacteria</taxon>
        <taxon>Bacillati</taxon>
        <taxon>Actinomycetota</taxon>
        <taxon>Actinomycetes</taxon>
        <taxon>Micrococcales</taxon>
        <taxon>Promicromonosporaceae</taxon>
        <taxon>Promicromonospora</taxon>
    </lineage>
</organism>
<dbReference type="RefSeq" id="WP_377196086.1">
    <property type="nucleotide sequence ID" value="NZ_JBHUHF010000001.1"/>
</dbReference>
<accession>A0ABW4UZX3</accession>
<evidence type="ECO:0000313" key="3">
    <source>
        <dbReference type="Proteomes" id="UP001597338"/>
    </source>
</evidence>
<proteinExistence type="predicted"/>
<gene>
    <name evidence="2" type="ORF">ACFSL2_01150</name>
</gene>
<evidence type="ECO:0000313" key="2">
    <source>
        <dbReference type="EMBL" id="MFD2024111.1"/>
    </source>
</evidence>
<dbReference type="Proteomes" id="UP001597338">
    <property type="component" value="Unassembled WGS sequence"/>
</dbReference>
<sequence>MIPGKISDRFSHVVLVTGARTWTDEPTMRSVFRGAWRTWSAENVVRPLLLSGNCDKGADAMAERLWRDAGFEVLTFPADWSAHDRPGLRRNQRMVDVAGDFLDTGASVLCTAFLDLCRKPACPRRSQEQLLPAGPPGHFSHGTVHCRSRALAAGLQVLDAVPSSVSAR</sequence>
<comment type="caution">
    <text evidence="2">The sequence shown here is derived from an EMBL/GenBank/DDBJ whole genome shotgun (WGS) entry which is preliminary data.</text>
</comment>
<dbReference type="EMBL" id="JBHUHF010000001">
    <property type="protein sequence ID" value="MFD2024111.1"/>
    <property type="molecule type" value="Genomic_DNA"/>
</dbReference>
<feature type="domain" description="YspA cpYpsA-related SLOG" evidence="1">
    <location>
        <begin position="13"/>
        <end position="83"/>
    </location>
</feature>
<keyword evidence="3" id="KW-1185">Reference proteome</keyword>